<accession>A0A1D8USB3</accession>
<dbReference type="eggNOG" id="COG0572">
    <property type="taxonomic scope" value="Bacteria"/>
</dbReference>
<dbReference type="Gene3D" id="3.40.50.300">
    <property type="entry name" value="P-loop containing nucleotide triphosphate hydrolases"/>
    <property type="match status" value="1"/>
</dbReference>
<keyword evidence="1" id="KW-0418">Kinase</keyword>
<dbReference type="EMBL" id="CP014674">
    <property type="protein sequence ID" value="AOX16506.1"/>
    <property type="molecule type" value="Genomic_DNA"/>
</dbReference>
<name>A0A1D8USB3_9PROT</name>
<dbReference type="STRING" id="153496.A0U89_04520"/>
<sequence>MTSPYEDATQRVDALLSKPGRRILGLAGPPGSGKSTLAARLGMTYQDCSVVVPMDGFHLANIELERLGRAGRKGAPDTFDASGFVALLHRLRAGESGIIYAPLFQREIEEPIAGAIPIPTEARLIIVEGNYLLCDDAWAPIRTLLDEAWFVDTDKHDRESWLAARHMVFGRTQTEAQAWIAKTDAPNAALIEPTRARANWIYQNVALAQ</sequence>
<dbReference type="NCBIfam" id="NF006743">
    <property type="entry name" value="PRK09270.1-2"/>
    <property type="match status" value="1"/>
</dbReference>
<dbReference type="AlphaFoldDB" id="A0A1D8USB3"/>
<evidence type="ECO:0000313" key="1">
    <source>
        <dbReference type="EMBL" id="AOX16506.1"/>
    </source>
</evidence>
<keyword evidence="2" id="KW-1185">Reference proteome</keyword>
<organism evidence="1 2">
    <name type="scientific">Kozakia baliensis</name>
    <dbReference type="NCBI Taxonomy" id="153496"/>
    <lineage>
        <taxon>Bacteria</taxon>
        <taxon>Pseudomonadati</taxon>
        <taxon>Pseudomonadota</taxon>
        <taxon>Alphaproteobacteria</taxon>
        <taxon>Acetobacterales</taxon>
        <taxon>Acetobacteraceae</taxon>
        <taxon>Kozakia</taxon>
    </lineage>
</organism>
<dbReference type="SUPFAM" id="SSF52540">
    <property type="entry name" value="P-loop containing nucleoside triphosphate hydrolases"/>
    <property type="match status" value="1"/>
</dbReference>
<dbReference type="Pfam" id="PF00485">
    <property type="entry name" value="PRK"/>
    <property type="match status" value="1"/>
</dbReference>
<keyword evidence="1" id="KW-0808">Transferase</keyword>
<dbReference type="InterPro" id="IPR027417">
    <property type="entry name" value="P-loop_NTPase"/>
</dbReference>
<dbReference type="Proteomes" id="UP000179145">
    <property type="component" value="Chromosome"/>
</dbReference>
<dbReference type="InterPro" id="IPR006083">
    <property type="entry name" value="PRK/URK"/>
</dbReference>
<proteinExistence type="predicted"/>
<dbReference type="GO" id="GO:0005524">
    <property type="term" value="F:ATP binding"/>
    <property type="evidence" value="ECO:0007669"/>
    <property type="project" value="InterPro"/>
</dbReference>
<evidence type="ECO:0000313" key="2">
    <source>
        <dbReference type="Proteomes" id="UP000179145"/>
    </source>
</evidence>
<dbReference type="OrthoDB" id="1550976at2"/>
<dbReference type="RefSeq" id="WP_070402259.1">
    <property type="nucleotide sequence ID" value="NZ_BJVW01000002.1"/>
</dbReference>
<dbReference type="PANTHER" id="PTHR10285">
    <property type="entry name" value="URIDINE KINASE"/>
    <property type="match status" value="1"/>
</dbReference>
<protein>
    <submittedName>
        <fullName evidence="1">Nucleoside/nucleotide kinase family protein</fullName>
    </submittedName>
</protein>
<gene>
    <name evidence="1" type="ORF">A0U89_04520</name>
</gene>
<reference evidence="1 2" key="1">
    <citation type="journal article" date="2016" name="Microb. Cell Fact.">
        <title>Dissection of exopolysaccharide biosynthesis in Kozakia baliensis.</title>
        <authorList>
            <person name="Brandt J.U."/>
            <person name="Jakob F."/>
            <person name="Behr J."/>
            <person name="Geissler A.J."/>
            <person name="Vogel R.F."/>
        </authorList>
    </citation>
    <scope>NUCLEOTIDE SEQUENCE [LARGE SCALE GENOMIC DNA]</scope>
    <source>
        <strain evidence="1 2">DSM 14400</strain>
    </source>
</reference>
<dbReference type="KEGG" id="kba:A0U89_04520"/>
<dbReference type="GO" id="GO:0016301">
    <property type="term" value="F:kinase activity"/>
    <property type="evidence" value="ECO:0007669"/>
    <property type="project" value="UniProtKB-KW"/>
</dbReference>